<dbReference type="Proteomes" id="UP000295507">
    <property type="component" value="Unassembled WGS sequence"/>
</dbReference>
<evidence type="ECO:0000256" key="1">
    <source>
        <dbReference type="SAM" id="MobiDB-lite"/>
    </source>
</evidence>
<comment type="caution">
    <text evidence="2">The sequence shown here is derived from an EMBL/GenBank/DDBJ whole genome shotgun (WGS) entry which is preliminary data.</text>
</comment>
<proteinExistence type="predicted"/>
<reference evidence="2 3" key="1">
    <citation type="submission" date="2019-03" db="EMBL/GenBank/DDBJ databases">
        <title>Genomic Encyclopedia of Type Strains, Phase IV (KMG-V): Genome sequencing to study the core and pangenomes of soil and plant-associated prokaryotes.</title>
        <authorList>
            <person name="Whitman W."/>
        </authorList>
    </citation>
    <scope>NUCLEOTIDE SEQUENCE [LARGE SCALE GENOMIC DNA]</scope>
    <source>
        <strain evidence="2 3">IE4868</strain>
    </source>
</reference>
<feature type="region of interest" description="Disordered" evidence="1">
    <location>
        <begin position="118"/>
        <end position="140"/>
    </location>
</feature>
<accession>A0A4V2VDL7</accession>
<evidence type="ECO:0000313" key="3">
    <source>
        <dbReference type="Proteomes" id="UP000295507"/>
    </source>
</evidence>
<dbReference type="AlphaFoldDB" id="A0A4V2VDL7"/>
<name>A0A4V2VDL7_9HYPH</name>
<dbReference type="EMBL" id="SMBK01000017">
    <property type="protein sequence ID" value="TCU33005.1"/>
    <property type="molecule type" value="Genomic_DNA"/>
</dbReference>
<protein>
    <submittedName>
        <fullName evidence="2">Uncharacterized protein</fullName>
    </submittedName>
</protein>
<sequence>MSESTAISRDLHHFHGHDLRIANDRHSATLFLRHNKIGQKLLLHEANQAFHEGARYRVTPSTGGFPWVGYGLTGICADGLSLFRPLDSVVCVLRFSNQSPIRDPMPVASVTEWRSAPGSLLPEERSPVLPGSLEADQDNRDIVDAPSVVVVPMPRGS</sequence>
<evidence type="ECO:0000313" key="2">
    <source>
        <dbReference type="EMBL" id="TCU33005.1"/>
    </source>
</evidence>
<gene>
    <name evidence="2" type="ORF">EV129_1172</name>
</gene>
<organism evidence="2 3">
    <name type="scientific">Rhizobium azibense</name>
    <dbReference type="NCBI Taxonomy" id="1136135"/>
    <lineage>
        <taxon>Bacteria</taxon>
        <taxon>Pseudomonadati</taxon>
        <taxon>Pseudomonadota</taxon>
        <taxon>Alphaproteobacteria</taxon>
        <taxon>Hyphomicrobiales</taxon>
        <taxon>Rhizobiaceae</taxon>
        <taxon>Rhizobium/Agrobacterium group</taxon>
        <taxon>Rhizobium</taxon>
    </lineage>
</organism>